<feature type="transmembrane region" description="Helical" evidence="12">
    <location>
        <begin position="116"/>
        <end position="139"/>
    </location>
</feature>
<evidence type="ECO:0000256" key="9">
    <source>
        <dbReference type="ARBA" id="ARBA00022989"/>
    </source>
</evidence>
<dbReference type="AlphaFoldDB" id="A0A7Z1AGM1"/>
<dbReference type="GO" id="GO:0009055">
    <property type="term" value="F:electron transfer activity"/>
    <property type="evidence" value="ECO:0007669"/>
    <property type="project" value="InterPro"/>
</dbReference>
<evidence type="ECO:0000256" key="8">
    <source>
        <dbReference type="ARBA" id="ARBA00022982"/>
    </source>
</evidence>
<dbReference type="PANTHER" id="PTHR30485:SF1">
    <property type="entry name" value="CYTOCHROME YDHU-RELATED"/>
    <property type="match status" value="1"/>
</dbReference>
<evidence type="ECO:0000256" key="1">
    <source>
        <dbReference type="ARBA" id="ARBA00004651"/>
    </source>
</evidence>
<keyword evidence="10" id="KW-0408">Iron</keyword>
<keyword evidence="8" id="KW-0249">Electron transport</keyword>
<dbReference type="InterPro" id="IPR051542">
    <property type="entry name" value="Hydrogenase_cytochrome"/>
</dbReference>
<dbReference type="Pfam" id="PF01292">
    <property type="entry name" value="Ni_hydr_CYTB"/>
    <property type="match status" value="1"/>
</dbReference>
<sequence>MSQIYYFSLFERLWHWSQALLIFGMLITGFEIHGTYHLFGFEQAIDLHTIMAWVLIGLWLLALFWHTTTGEWRQYVPSDPDSMLAMVKYYAVGIFLGSPHPFHRKRAEKHNPLQRMAYLMLTMIISPIVWISGLLYLFYQYWPSIGLQGVPLGLVAVVHTIGAFAVLCFIPIHLYLALTTGEKPFGNLVEMIVGHEARKS</sequence>
<keyword evidence="3" id="KW-0813">Transport</keyword>
<comment type="caution">
    <text evidence="14">The sequence shown here is derived from an EMBL/GenBank/DDBJ whole genome shotgun (WGS) entry which is preliminary data.</text>
</comment>
<keyword evidence="5" id="KW-0349">Heme</keyword>
<protein>
    <recommendedName>
        <fullName evidence="13">Cytochrome b561 bacterial/Ni-hydrogenase domain-containing protein</fullName>
    </recommendedName>
</protein>
<dbReference type="GO" id="GO:0020037">
    <property type="term" value="F:heme binding"/>
    <property type="evidence" value="ECO:0007669"/>
    <property type="project" value="TreeGrafter"/>
</dbReference>
<dbReference type="PANTHER" id="PTHR30485">
    <property type="entry name" value="NI/FE-HYDROGENASE 1 B-TYPE CYTOCHROME SUBUNIT"/>
    <property type="match status" value="1"/>
</dbReference>
<keyword evidence="7" id="KW-0479">Metal-binding</keyword>
<gene>
    <name evidence="14" type="ORF">CODIS_16670</name>
</gene>
<comment type="subcellular location">
    <subcellularLocation>
        <location evidence="1">Cell membrane</location>
        <topology evidence="1">Multi-pass membrane protein</topology>
    </subcellularLocation>
</comment>
<dbReference type="RefSeq" id="WP_069123649.1">
    <property type="nucleotide sequence ID" value="NZ_MARB01000007.1"/>
</dbReference>
<evidence type="ECO:0000256" key="12">
    <source>
        <dbReference type="SAM" id="Phobius"/>
    </source>
</evidence>
<dbReference type="PRINTS" id="PR00161">
    <property type="entry name" value="NIHGNASECYTB"/>
</dbReference>
<evidence type="ECO:0000256" key="10">
    <source>
        <dbReference type="ARBA" id="ARBA00023004"/>
    </source>
</evidence>
<keyword evidence="4" id="KW-1003">Cell membrane</keyword>
<dbReference type="GO" id="GO:0005506">
    <property type="term" value="F:iron ion binding"/>
    <property type="evidence" value="ECO:0007669"/>
    <property type="project" value="InterPro"/>
</dbReference>
<dbReference type="GO" id="GO:0005886">
    <property type="term" value="C:plasma membrane"/>
    <property type="evidence" value="ECO:0007669"/>
    <property type="project" value="UniProtKB-SubCell"/>
</dbReference>
<reference evidence="14 15" key="1">
    <citation type="submission" date="2016-06" db="EMBL/GenBank/DDBJ databases">
        <title>Genome sequence of endosymbiont of Candidatus Endolucinida thiodiazotropha.</title>
        <authorList>
            <person name="Poehlein A."/>
            <person name="Koenig S."/>
            <person name="Heiden S.E."/>
            <person name="Thuermer A."/>
            <person name="Voget S."/>
            <person name="Daniel R."/>
            <person name="Markert S."/>
            <person name="Gros O."/>
            <person name="Schweder T."/>
        </authorList>
    </citation>
    <scope>NUCLEOTIDE SEQUENCE [LARGE SCALE GENOMIC DNA]</scope>
    <source>
        <strain evidence="14 15">COS</strain>
    </source>
</reference>
<evidence type="ECO:0000256" key="5">
    <source>
        <dbReference type="ARBA" id="ARBA00022617"/>
    </source>
</evidence>
<dbReference type="EMBL" id="MARB01000007">
    <property type="protein sequence ID" value="ODJ88254.1"/>
    <property type="molecule type" value="Genomic_DNA"/>
</dbReference>
<dbReference type="OrthoDB" id="1117555at2"/>
<evidence type="ECO:0000259" key="13">
    <source>
        <dbReference type="Pfam" id="PF01292"/>
    </source>
</evidence>
<evidence type="ECO:0000256" key="6">
    <source>
        <dbReference type="ARBA" id="ARBA00022692"/>
    </source>
</evidence>
<evidence type="ECO:0000256" key="11">
    <source>
        <dbReference type="ARBA" id="ARBA00023136"/>
    </source>
</evidence>
<dbReference type="InterPro" id="IPR011577">
    <property type="entry name" value="Cyt_b561_bac/Ni-Hgenase"/>
</dbReference>
<evidence type="ECO:0000313" key="15">
    <source>
        <dbReference type="Proteomes" id="UP000094769"/>
    </source>
</evidence>
<proteinExistence type="inferred from homology"/>
<dbReference type="SUPFAM" id="SSF81342">
    <property type="entry name" value="Transmembrane di-heme cytochromes"/>
    <property type="match status" value="1"/>
</dbReference>
<accession>A0A7Z1AGM1</accession>
<evidence type="ECO:0000256" key="4">
    <source>
        <dbReference type="ARBA" id="ARBA00022475"/>
    </source>
</evidence>
<keyword evidence="11 12" id="KW-0472">Membrane</keyword>
<feature type="transmembrane region" description="Helical" evidence="12">
    <location>
        <begin position="44"/>
        <end position="66"/>
    </location>
</feature>
<feature type="transmembrane region" description="Helical" evidence="12">
    <location>
        <begin position="13"/>
        <end position="32"/>
    </location>
</feature>
<name>A0A7Z1AGM1_9GAMM</name>
<evidence type="ECO:0000256" key="2">
    <source>
        <dbReference type="ARBA" id="ARBA00008622"/>
    </source>
</evidence>
<evidence type="ECO:0000256" key="7">
    <source>
        <dbReference type="ARBA" id="ARBA00022723"/>
    </source>
</evidence>
<dbReference type="InterPro" id="IPR016174">
    <property type="entry name" value="Di-haem_cyt_TM"/>
</dbReference>
<feature type="transmembrane region" description="Helical" evidence="12">
    <location>
        <begin position="151"/>
        <end position="178"/>
    </location>
</feature>
<dbReference type="Gene3D" id="1.20.950.20">
    <property type="entry name" value="Transmembrane di-heme cytochromes, Chain C"/>
    <property type="match status" value="1"/>
</dbReference>
<evidence type="ECO:0000256" key="3">
    <source>
        <dbReference type="ARBA" id="ARBA00022448"/>
    </source>
</evidence>
<dbReference type="InterPro" id="IPR000516">
    <property type="entry name" value="Ni-dep_Hydgase_cyt-B"/>
</dbReference>
<organism evidence="14 15">
    <name type="scientific">Candidatus Thiodiazotropha endolucinida</name>
    <dbReference type="NCBI Taxonomy" id="1655433"/>
    <lineage>
        <taxon>Bacteria</taxon>
        <taxon>Pseudomonadati</taxon>
        <taxon>Pseudomonadota</taxon>
        <taxon>Gammaproteobacteria</taxon>
        <taxon>Chromatiales</taxon>
        <taxon>Sedimenticolaceae</taxon>
        <taxon>Candidatus Thiodiazotropha</taxon>
    </lineage>
</organism>
<comment type="similarity">
    <text evidence="2">Belongs to the HupC/HyaC/HydC family.</text>
</comment>
<keyword evidence="9 12" id="KW-1133">Transmembrane helix</keyword>
<keyword evidence="15" id="KW-1185">Reference proteome</keyword>
<evidence type="ECO:0000313" key="14">
    <source>
        <dbReference type="EMBL" id="ODJ88254.1"/>
    </source>
</evidence>
<dbReference type="GO" id="GO:0022904">
    <property type="term" value="P:respiratory electron transport chain"/>
    <property type="evidence" value="ECO:0007669"/>
    <property type="project" value="InterPro"/>
</dbReference>
<keyword evidence="6 12" id="KW-0812">Transmembrane</keyword>
<dbReference type="Proteomes" id="UP000094769">
    <property type="component" value="Unassembled WGS sequence"/>
</dbReference>
<feature type="domain" description="Cytochrome b561 bacterial/Ni-hydrogenase" evidence="13">
    <location>
        <begin position="7"/>
        <end position="181"/>
    </location>
</feature>